<feature type="transmembrane region" description="Helical" evidence="7">
    <location>
        <begin position="649"/>
        <end position="675"/>
    </location>
</feature>
<evidence type="ECO:0000256" key="6">
    <source>
        <dbReference type="ARBA" id="ARBA00023136"/>
    </source>
</evidence>
<proteinExistence type="inferred from homology"/>
<dbReference type="PANTHER" id="PTHR30347:SF1">
    <property type="entry name" value="MECHANOSENSITIVE CHANNEL MSCK"/>
    <property type="match status" value="1"/>
</dbReference>
<dbReference type="EMBL" id="LAZR01000837">
    <property type="protein sequence ID" value="KKN56593.1"/>
    <property type="molecule type" value="Genomic_DNA"/>
</dbReference>
<feature type="domain" description="Mechanosensitive ion channel MscS C-terminal" evidence="9">
    <location>
        <begin position="772"/>
        <end position="855"/>
    </location>
</feature>
<sequence length="875" mass="97155">MILFLTNQQIETPVYLSQMIDNIIQNLIFNKSQGIRIKGNISDKSHNNSRSMRLVMKNVTELFHMFCGIRHTLSQLIIATFIFSLSANSFSAEDATVAVNPPLPPATIALSEIPSQSASERTMLDQAQAVLAESTQFSKIQQGLIAENENIINALPSLNTSLAAASSRDAIYEIKRKWLEFDRKMTSAEVTLHARTEVIAQQINRLKTSLDLWNRTISQAHIDKAPEDLVKLARITASDIGTTYTALQKVQNQILELQGKIGRSHRGVQEALDIIKAEEADLIKNLGHRERPFLWDEKVNGTGAILYVFFTQIGHALYNWWSNLFTIVSNESWMLALQFFILIAASAILYRVRTSARSILAANPSIVVGNSVFDTPIALAMLLALMLTPWFYVSTSSVLAEAAGLLLIFPVLWIVLPLLNRPIRPVLYFLALFYVIDWFRDLVEADPFIARIIFIVEMLAAIGLIIWLNRVKALHGSNSHWQKPIRLWLNLALILLAIAAVDALIGYVRLSVLIGHGVLNSAYLAVLLAALIRAVDSSIALSLRSHFIQNINLIRRRTDTIRYNIRRLLSMVIIIIWIVVTLELFALLDYVIAFGKTVLFSELNAGTVALSLSDVLAFVLTILTALYLSRLITTVLDEDVYQRVRLGRGVSFAISAVIRYGIILFGFLLAVSALGIGMDRITILLGALGVGIGFGLQTIVNNFVSGMILIFERPIHIGDSIEVGSVKGTITRIGIRASTIRSFDGADITVPNGTLLADSVTNWTMSDRIRRIELPVGVAYGTDTDMVIEALYGSLVEQKGILSDPKPQIIFNGFGDNSLDFALRAWVADNDEFIVIKSNIALAMNRALKAYNIEIPFPQRDLHLRSISPDLKLNT</sequence>
<feature type="transmembrane region" description="Helical" evidence="7">
    <location>
        <begin position="333"/>
        <end position="352"/>
    </location>
</feature>
<dbReference type="SUPFAM" id="SSF50182">
    <property type="entry name" value="Sm-like ribonucleoproteins"/>
    <property type="match status" value="1"/>
</dbReference>
<organism evidence="10">
    <name type="scientific">marine sediment metagenome</name>
    <dbReference type="NCBI Taxonomy" id="412755"/>
    <lineage>
        <taxon>unclassified sequences</taxon>
        <taxon>metagenomes</taxon>
        <taxon>ecological metagenomes</taxon>
    </lineage>
</organism>
<comment type="similarity">
    <text evidence="2">Belongs to the MscS (TC 1.A.23) family.</text>
</comment>
<evidence type="ECO:0000259" key="8">
    <source>
        <dbReference type="Pfam" id="PF00924"/>
    </source>
</evidence>
<evidence type="ECO:0000256" key="2">
    <source>
        <dbReference type="ARBA" id="ARBA00008017"/>
    </source>
</evidence>
<feature type="transmembrane region" description="Helical" evidence="7">
    <location>
        <begin position="299"/>
        <end position="321"/>
    </location>
</feature>
<evidence type="ECO:0000256" key="5">
    <source>
        <dbReference type="ARBA" id="ARBA00022989"/>
    </source>
</evidence>
<evidence type="ECO:0000259" key="9">
    <source>
        <dbReference type="Pfam" id="PF21082"/>
    </source>
</evidence>
<evidence type="ECO:0000256" key="3">
    <source>
        <dbReference type="ARBA" id="ARBA00022475"/>
    </source>
</evidence>
<dbReference type="AlphaFoldDB" id="A0A0F9USI2"/>
<feature type="transmembrane region" description="Helical" evidence="7">
    <location>
        <begin position="522"/>
        <end position="547"/>
    </location>
</feature>
<keyword evidence="3" id="KW-1003">Cell membrane</keyword>
<feature type="transmembrane region" description="Helical" evidence="7">
    <location>
        <begin position="449"/>
        <end position="468"/>
    </location>
</feature>
<dbReference type="InterPro" id="IPR023408">
    <property type="entry name" value="MscS_beta-dom_sf"/>
</dbReference>
<feature type="transmembrane region" description="Helical" evidence="7">
    <location>
        <begin position="681"/>
        <end position="704"/>
    </location>
</feature>
<dbReference type="Pfam" id="PF00924">
    <property type="entry name" value="MS_channel_2nd"/>
    <property type="match status" value="1"/>
</dbReference>
<evidence type="ECO:0000256" key="4">
    <source>
        <dbReference type="ARBA" id="ARBA00022692"/>
    </source>
</evidence>
<accession>A0A0F9USI2</accession>
<evidence type="ECO:0000313" key="10">
    <source>
        <dbReference type="EMBL" id="KKN56593.1"/>
    </source>
</evidence>
<keyword evidence="4 7" id="KW-0812">Transmembrane</keyword>
<feature type="domain" description="Mechanosensitive ion channel MscS" evidence="8">
    <location>
        <begin position="698"/>
        <end position="764"/>
    </location>
</feature>
<feature type="transmembrane region" description="Helical" evidence="7">
    <location>
        <begin position="398"/>
        <end position="419"/>
    </location>
</feature>
<dbReference type="GO" id="GO:0005886">
    <property type="term" value="C:plasma membrane"/>
    <property type="evidence" value="ECO:0007669"/>
    <property type="project" value="UniProtKB-SubCell"/>
</dbReference>
<dbReference type="InterPro" id="IPR049278">
    <property type="entry name" value="MS_channel_C"/>
</dbReference>
<dbReference type="Gene3D" id="2.30.30.60">
    <property type="match status" value="1"/>
</dbReference>
<comment type="subcellular location">
    <subcellularLocation>
        <location evidence="1">Cell membrane</location>
        <topology evidence="1">Multi-pass membrane protein</topology>
    </subcellularLocation>
</comment>
<dbReference type="Pfam" id="PF21082">
    <property type="entry name" value="MS_channel_3rd"/>
    <property type="match status" value="1"/>
</dbReference>
<evidence type="ECO:0000256" key="1">
    <source>
        <dbReference type="ARBA" id="ARBA00004651"/>
    </source>
</evidence>
<reference evidence="10" key="1">
    <citation type="journal article" date="2015" name="Nature">
        <title>Complex archaea that bridge the gap between prokaryotes and eukaryotes.</title>
        <authorList>
            <person name="Spang A."/>
            <person name="Saw J.H."/>
            <person name="Jorgensen S.L."/>
            <person name="Zaremba-Niedzwiedzka K."/>
            <person name="Martijn J."/>
            <person name="Lind A.E."/>
            <person name="van Eijk R."/>
            <person name="Schleper C."/>
            <person name="Guy L."/>
            <person name="Ettema T.J."/>
        </authorList>
    </citation>
    <scope>NUCLEOTIDE SEQUENCE</scope>
</reference>
<comment type="caution">
    <text evidence="10">The sequence shown here is derived from an EMBL/GenBank/DDBJ whole genome shotgun (WGS) entry which is preliminary data.</text>
</comment>
<dbReference type="Gene3D" id="1.10.287.1260">
    <property type="match status" value="1"/>
</dbReference>
<keyword evidence="6 7" id="KW-0472">Membrane</keyword>
<dbReference type="InterPro" id="IPR052702">
    <property type="entry name" value="MscS-like_channel"/>
</dbReference>
<gene>
    <name evidence="10" type="ORF">LCGC14_0570620</name>
</gene>
<dbReference type="GO" id="GO:0055085">
    <property type="term" value="P:transmembrane transport"/>
    <property type="evidence" value="ECO:0007669"/>
    <property type="project" value="InterPro"/>
</dbReference>
<keyword evidence="5 7" id="KW-1133">Transmembrane helix</keyword>
<feature type="transmembrane region" description="Helical" evidence="7">
    <location>
        <begin position="488"/>
        <end position="510"/>
    </location>
</feature>
<dbReference type="InterPro" id="IPR011014">
    <property type="entry name" value="MscS_channel_TM-2"/>
</dbReference>
<evidence type="ECO:0008006" key="11">
    <source>
        <dbReference type="Google" id="ProtNLM"/>
    </source>
</evidence>
<name>A0A0F9USI2_9ZZZZ</name>
<evidence type="ECO:0000256" key="7">
    <source>
        <dbReference type="SAM" id="Phobius"/>
    </source>
</evidence>
<feature type="transmembrane region" description="Helical" evidence="7">
    <location>
        <begin position="608"/>
        <end position="628"/>
    </location>
</feature>
<dbReference type="InterPro" id="IPR010920">
    <property type="entry name" value="LSM_dom_sf"/>
</dbReference>
<dbReference type="SUPFAM" id="SSF82861">
    <property type="entry name" value="Mechanosensitive channel protein MscS (YggB), transmembrane region"/>
    <property type="match status" value="1"/>
</dbReference>
<dbReference type="InterPro" id="IPR011066">
    <property type="entry name" value="MscS_channel_C_sf"/>
</dbReference>
<dbReference type="SUPFAM" id="SSF82689">
    <property type="entry name" value="Mechanosensitive channel protein MscS (YggB), C-terminal domain"/>
    <property type="match status" value="1"/>
</dbReference>
<feature type="transmembrane region" description="Helical" evidence="7">
    <location>
        <begin position="372"/>
        <end position="392"/>
    </location>
</feature>
<dbReference type="PANTHER" id="PTHR30347">
    <property type="entry name" value="POTASSIUM CHANNEL RELATED"/>
    <property type="match status" value="1"/>
</dbReference>
<dbReference type="Gene3D" id="3.30.70.100">
    <property type="match status" value="1"/>
</dbReference>
<dbReference type="InterPro" id="IPR006685">
    <property type="entry name" value="MscS_channel_2nd"/>
</dbReference>
<protein>
    <recommendedName>
        <fullName evidence="11">DUF3772 domain-containing protein</fullName>
    </recommendedName>
</protein>
<feature type="transmembrane region" description="Helical" evidence="7">
    <location>
        <begin position="426"/>
        <end position="443"/>
    </location>
</feature>
<feature type="transmembrane region" description="Helical" evidence="7">
    <location>
        <begin position="568"/>
        <end position="588"/>
    </location>
</feature>